<dbReference type="RefSeq" id="WP_311630151.1">
    <property type="nucleotide sequence ID" value="NZ_JAVREN010000010.1"/>
</dbReference>
<feature type="domain" description="Resolvase/invertase-type recombinase catalytic" evidence="2">
    <location>
        <begin position="94"/>
        <end position="145"/>
    </location>
</feature>
<evidence type="ECO:0000256" key="1">
    <source>
        <dbReference type="SAM" id="MobiDB-lite"/>
    </source>
</evidence>
<protein>
    <submittedName>
        <fullName evidence="3">Recombinase family protein</fullName>
    </submittedName>
</protein>
<dbReference type="Pfam" id="PF00239">
    <property type="entry name" value="Resolvase"/>
    <property type="match status" value="1"/>
</dbReference>
<evidence type="ECO:0000313" key="3">
    <source>
        <dbReference type="EMBL" id="MDT0307209.1"/>
    </source>
</evidence>
<feature type="compositionally biased region" description="Basic and acidic residues" evidence="1">
    <location>
        <begin position="1"/>
        <end position="13"/>
    </location>
</feature>
<gene>
    <name evidence="3" type="ORF">RM780_09565</name>
</gene>
<organism evidence="3 4">
    <name type="scientific">Streptomyces boetiae</name>
    <dbReference type="NCBI Taxonomy" id="3075541"/>
    <lineage>
        <taxon>Bacteria</taxon>
        <taxon>Bacillati</taxon>
        <taxon>Actinomycetota</taxon>
        <taxon>Actinomycetes</taxon>
        <taxon>Kitasatosporales</taxon>
        <taxon>Streptomycetaceae</taxon>
        <taxon>Streptomyces</taxon>
    </lineage>
</organism>
<dbReference type="InterPro" id="IPR006119">
    <property type="entry name" value="Resolv_N"/>
</dbReference>
<dbReference type="Proteomes" id="UP001183388">
    <property type="component" value="Unassembled WGS sequence"/>
</dbReference>
<name>A0ABU2L6M7_9ACTN</name>
<comment type="caution">
    <text evidence="3">The sequence shown here is derived from an EMBL/GenBank/DDBJ whole genome shotgun (WGS) entry which is preliminary data.</text>
</comment>
<accession>A0ABU2L6M7</accession>
<dbReference type="EMBL" id="JAVREN010000010">
    <property type="protein sequence ID" value="MDT0307209.1"/>
    <property type="molecule type" value="Genomic_DNA"/>
</dbReference>
<feature type="region of interest" description="Disordered" evidence="1">
    <location>
        <begin position="1"/>
        <end position="22"/>
    </location>
</feature>
<dbReference type="SUPFAM" id="SSF53041">
    <property type="entry name" value="Resolvase-like"/>
    <property type="match status" value="1"/>
</dbReference>
<dbReference type="InterPro" id="IPR036162">
    <property type="entry name" value="Resolvase-like_N_sf"/>
</dbReference>
<evidence type="ECO:0000313" key="4">
    <source>
        <dbReference type="Proteomes" id="UP001183388"/>
    </source>
</evidence>
<evidence type="ECO:0000259" key="2">
    <source>
        <dbReference type="Pfam" id="PF00239"/>
    </source>
</evidence>
<keyword evidence="4" id="KW-1185">Reference proteome</keyword>
<sequence>MTDRSSTIKEQRHPVPPAGGGTEALPLRAAFYGSLGGNGDAGALAQQFRCCQQICAGRAAITRYFYDIASPVGWAAEERIRECFGPPRRHGGWPELAELLAEQPKPVDIVVCYSLDRIARPLARLRERGRQLARYSVPVVIAQDGWEEIPPSAWTTGRHEALMPLTAWASPGGDPRGIRGRGTGA</sequence>
<reference evidence="4" key="1">
    <citation type="submission" date="2023-07" db="EMBL/GenBank/DDBJ databases">
        <title>30 novel species of actinomycetes from the DSMZ collection.</title>
        <authorList>
            <person name="Nouioui I."/>
        </authorList>
    </citation>
    <scope>NUCLEOTIDE SEQUENCE [LARGE SCALE GENOMIC DNA]</scope>
    <source>
        <strain evidence="4">DSM 44917</strain>
    </source>
</reference>
<proteinExistence type="predicted"/>